<reference evidence="6" key="1">
    <citation type="submission" date="2020-05" db="EMBL/GenBank/DDBJ databases">
        <authorList>
            <person name="Chiriac C."/>
            <person name="Salcher M."/>
            <person name="Ghai R."/>
            <person name="Kavagutti S V."/>
        </authorList>
    </citation>
    <scope>NUCLEOTIDE SEQUENCE</scope>
</reference>
<dbReference type="Pfam" id="PF02674">
    <property type="entry name" value="Colicin_V"/>
    <property type="match status" value="1"/>
</dbReference>
<dbReference type="InterPro" id="IPR047680">
    <property type="entry name" value="MarP-like"/>
</dbReference>
<comment type="subcellular location">
    <subcellularLocation>
        <location evidence="1">Membrane</location>
        <topology evidence="1">Multi-pass membrane protein</topology>
    </subcellularLocation>
</comment>
<dbReference type="EMBL" id="CAEZUO010000050">
    <property type="protein sequence ID" value="CAB4608524.1"/>
    <property type="molecule type" value="Genomic_DNA"/>
</dbReference>
<dbReference type="GO" id="GO:0006508">
    <property type="term" value="P:proteolysis"/>
    <property type="evidence" value="ECO:0007669"/>
    <property type="project" value="InterPro"/>
</dbReference>
<gene>
    <name evidence="6" type="ORF">UFOPK1827_01111</name>
</gene>
<dbReference type="NCBIfam" id="NF033740">
    <property type="entry name" value="MarP_fam_protase"/>
    <property type="match status" value="1"/>
</dbReference>
<keyword evidence="3 5" id="KW-1133">Transmembrane helix</keyword>
<proteinExistence type="predicted"/>
<dbReference type="InterPro" id="IPR003825">
    <property type="entry name" value="Colicin-V_CvpA"/>
</dbReference>
<dbReference type="Gene3D" id="2.40.10.10">
    <property type="entry name" value="Trypsin-like serine proteases"/>
    <property type="match status" value="2"/>
</dbReference>
<dbReference type="Pfam" id="PF13365">
    <property type="entry name" value="Trypsin_2"/>
    <property type="match status" value="1"/>
</dbReference>
<evidence type="ECO:0000256" key="3">
    <source>
        <dbReference type="ARBA" id="ARBA00022989"/>
    </source>
</evidence>
<dbReference type="GO" id="GO:0009403">
    <property type="term" value="P:toxin biosynthetic process"/>
    <property type="evidence" value="ECO:0007669"/>
    <property type="project" value="InterPro"/>
</dbReference>
<dbReference type="AlphaFoldDB" id="A0A6J6HBG4"/>
<dbReference type="InterPro" id="IPR009003">
    <property type="entry name" value="Peptidase_S1_PA"/>
</dbReference>
<feature type="transmembrane region" description="Helical" evidence="5">
    <location>
        <begin position="58"/>
        <end position="83"/>
    </location>
</feature>
<feature type="transmembrane region" description="Helical" evidence="5">
    <location>
        <begin position="104"/>
        <end position="129"/>
    </location>
</feature>
<keyword evidence="4 5" id="KW-0472">Membrane</keyword>
<dbReference type="GO" id="GO:0004252">
    <property type="term" value="F:serine-type endopeptidase activity"/>
    <property type="evidence" value="ECO:0007669"/>
    <property type="project" value="InterPro"/>
</dbReference>
<dbReference type="SUPFAM" id="SSF50494">
    <property type="entry name" value="Trypsin-like serine proteases"/>
    <property type="match status" value="1"/>
</dbReference>
<dbReference type="PANTHER" id="PTHR43019:SF23">
    <property type="entry name" value="PROTEASE DO-LIKE 5, CHLOROPLASTIC"/>
    <property type="match status" value="1"/>
</dbReference>
<evidence type="ECO:0000256" key="5">
    <source>
        <dbReference type="SAM" id="Phobius"/>
    </source>
</evidence>
<feature type="transmembrane region" description="Helical" evidence="5">
    <location>
        <begin position="6"/>
        <end position="23"/>
    </location>
</feature>
<dbReference type="InterPro" id="IPR001940">
    <property type="entry name" value="Peptidase_S1C"/>
</dbReference>
<evidence type="ECO:0000256" key="4">
    <source>
        <dbReference type="ARBA" id="ARBA00023136"/>
    </source>
</evidence>
<name>A0A6J6HBG4_9ZZZZ</name>
<protein>
    <submittedName>
        <fullName evidence="6">Unannotated protein</fullName>
    </submittedName>
</protein>
<dbReference type="PRINTS" id="PR00834">
    <property type="entry name" value="PROTEASES2C"/>
</dbReference>
<dbReference type="PANTHER" id="PTHR43019">
    <property type="entry name" value="SERINE ENDOPROTEASE DEGS"/>
    <property type="match status" value="1"/>
</dbReference>
<evidence type="ECO:0000313" key="6">
    <source>
        <dbReference type="EMBL" id="CAB4608524.1"/>
    </source>
</evidence>
<feature type="transmembrane region" description="Helical" evidence="5">
    <location>
        <begin position="28"/>
        <end position="46"/>
    </location>
</feature>
<dbReference type="InterPro" id="IPR043504">
    <property type="entry name" value="Peptidase_S1_PA_chymotrypsin"/>
</dbReference>
<dbReference type="GO" id="GO:0016020">
    <property type="term" value="C:membrane"/>
    <property type="evidence" value="ECO:0007669"/>
    <property type="project" value="UniProtKB-SubCell"/>
</dbReference>
<sequence>MNIVDIALLVVVALAAFGGYRLGFITRVVSWIGLAAGLALAVWLLPKFLNQLGSANHGLVLALSIGLLLIGASLGQALGFVVGGRLSPHRRDGAFGIVDRTMGAIAGLAGVVVILWLVIPVFVASPGWISTQTSNSWIARSVNNSLPPAPDAMQALRSVIGDGSFPDVFDALRPSPDLGTPPPSTGLTLETAAAVARSVVKVEGPACSKIQDGSGFVVREGLIATNAHVVAGERTTTIIRNDGRRFEGSVVAFDPERDLAIVRVNSFDRPALQIANDPKPSGDEITGGVFGHPGGEPLRIAPFKVARVINATGRDIYGSNRTERKVLELSASLRPGDSGSALAIADGVVVGIAFAIARDVENVAYALAPSELQDVLATVNGATVSTGSCVS</sequence>
<evidence type="ECO:0000256" key="2">
    <source>
        <dbReference type="ARBA" id="ARBA00022692"/>
    </source>
</evidence>
<keyword evidence="2 5" id="KW-0812">Transmembrane</keyword>
<accession>A0A6J6HBG4</accession>
<organism evidence="6">
    <name type="scientific">freshwater metagenome</name>
    <dbReference type="NCBI Taxonomy" id="449393"/>
    <lineage>
        <taxon>unclassified sequences</taxon>
        <taxon>metagenomes</taxon>
        <taxon>ecological metagenomes</taxon>
    </lineage>
</organism>
<evidence type="ECO:0000256" key="1">
    <source>
        <dbReference type="ARBA" id="ARBA00004141"/>
    </source>
</evidence>